<keyword evidence="2" id="KW-1185">Reference proteome</keyword>
<dbReference type="EMBL" id="JAUDFV010000133">
    <property type="protein sequence ID" value="KAL2727169.1"/>
    <property type="molecule type" value="Genomic_DNA"/>
</dbReference>
<reference evidence="1 2" key="1">
    <citation type="journal article" date="2024" name="Ann. Entomol. Soc. Am.">
        <title>Genomic analyses of the southern and eastern yellowjacket wasps (Hymenoptera: Vespidae) reveal evolutionary signatures of social life.</title>
        <authorList>
            <person name="Catto M.A."/>
            <person name="Caine P.B."/>
            <person name="Orr S.E."/>
            <person name="Hunt B.G."/>
            <person name="Goodisman M.A.D."/>
        </authorList>
    </citation>
    <scope>NUCLEOTIDE SEQUENCE [LARGE SCALE GENOMIC DNA]</scope>
    <source>
        <strain evidence="1">233</strain>
        <tissue evidence="1">Head and thorax</tissue>
    </source>
</reference>
<gene>
    <name evidence="1" type="ORF">V1478_007447</name>
</gene>
<dbReference type="AlphaFoldDB" id="A0ABD2B356"/>
<sequence>MVADYSSCWLKKLNTLTGTKKCVIGKAHDNGTYSGYGNEGFLKKWKNATESYPMIRKESTPHMEIFYGIKGNKSNS</sequence>
<evidence type="ECO:0000313" key="1">
    <source>
        <dbReference type="EMBL" id="KAL2727169.1"/>
    </source>
</evidence>
<dbReference type="Proteomes" id="UP001607302">
    <property type="component" value="Unassembled WGS sequence"/>
</dbReference>
<evidence type="ECO:0000313" key="2">
    <source>
        <dbReference type="Proteomes" id="UP001607302"/>
    </source>
</evidence>
<accession>A0ABD2B356</accession>
<proteinExistence type="predicted"/>
<organism evidence="1 2">
    <name type="scientific">Vespula squamosa</name>
    <name type="common">Southern yellow jacket</name>
    <name type="synonym">Wasp</name>
    <dbReference type="NCBI Taxonomy" id="30214"/>
    <lineage>
        <taxon>Eukaryota</taxon>
        <taxon>Metazoa</taxon>
        <taxon>Ecdysozoa</taxon>
        <taxon>Arthropoda</taxon>
        <taxon>Hexapoda</taxon>
        <taxon>Insecta</taxon>
        <taxon>Pterygota</taxon>
        <taxon>Neoptera</taxon>
        <taxon>Endopterygota</taxon>
        <taxon>Hymenoptera</taxon>
        <taxon>Apocrita</taxon>
        <taxon>Aculeata</taxon>
        <taxon>Vespoidea</taxon>
        <taxon>Vespidae</taxon>
        <taxon>Vespinae</taxon>
        <taxon>Vespula</taxon>
    </lineage>
</organism>
<protein>
    <submittedName>
        <fullName evidence="1">Uncharacterized protein</fullName>
    </submittedName>
</protein>
<name>A0ABD2B356_VESSQ</name>
<comment type="caution">
    <text evidence="1">The sequence shown here is derived from an EMBL/GenBank/DDBJ whole genome shotgun (WGS) entry which is preliminary data.</text>
</comment>